<proteinExistence type="inferred from homology"/>
<dbReference type="EMBL" id="CP002000">
    <property type="protein sequence ID" value="ADJ46838.1"/>
    <property type="molecule type" value="Genomic_DNA"/>
</dbReference>
<dbReference type="InterPro" id="IPR034593">
    <property type="entry name" value="DgoD-like"/>
</dbReference>
<feature type="domain" description="Mandelate racemase/muconate lactonizing enzyme C-terminal" evidence="3">
    <location>
        <begin position="154"/>
        <end position="250"/>
    </location>
</feature>
<reference evidence="4 5" key="1">
    <citation type="journal article" date="2010" name="Cell Res.">
        <title>Complete genome sequence of the rifamycin SV-producing Amycolatopsis mediterranei U32 revealed its genetic characteristics in phylogeny and metabolism.</title>
        <authorList>
            <person name="Zhao W."/>
            <person name="Zhong Y."/>
            <person name="Yuan H."/>
            <person name="Wang J."/>
            <person name="Zheng H."/>
            <person name="Wang Y."/>
            <person name="Cen X."/>
            <person name="Xu F."/>
            <person name="Bai J."/>
            <person name="Han X."/>
            <person name="Lu G."/>
            <person name="Zhu Y."/>
            <person name="Shao Z."/>
            <person name="Yan H."/>
            <person name="Li C."/>
            <person name="Peng N."/>
            <person name="Zhang Z."/>
            <person name="Zhang Y."/>
            <person name="Lin W."/>
            <person name="Fan Y."/>
            <person name="Qin Z."/>
            <person name="Hu Y."/>
            <person name="Zhu B."/>
            <person name="Wang S."/>
            <person name="Ding X."/>
            <person name="Zhao G.P."/>
        </authorList>
    </citation>
    <scope>NUCLEOTIDE SEQUENCE [LARGE SCALE GENOMIC DNA]</scope>
    <source>
        <strain evidence="5">U-32</strain>
    </source>
</reference>
<dbReference type="PATRIC" id="fig|749927.5.peg.5248"/>
<dbReference type="InterPro" id="IPR029065">
    <property type="entry name" value="Enolase_C-like"/>
</dbReference>
<dbReference type="SUPFAM" id="SSF51604">
    <property type="entry name" value="Enolase C-terminal domain-like"/>
    <property type="match status" value="1"/>
</dbReference>
<name>A0A0H3D9T9_AMYMU</name>
<dbReference type="Gene3D" id="3.20.20.120">
    <property type="entry name" value="Enolase-like C-terminal domain"/>
    <property type="match status" value="1"/>
</dbReference>
<keyword evidence="2" id="KW-0479">Metal-binding</keyword>
<dbReference type="KEGG" id="amd:AMED_5073"/>
<dbReference type="OrthoDB" id="5241672at2"/>
<gene>
    <name evidence="4" type="ordered locus">AMED_5073</name>
</gene>
<dbReference type="AlphaFoldDB" id="A0A0H3D9T9"/>
<dbReference type="InterPro" id="IPR029017">
    <property type="entry name" value="Enolase-like_N"/>
</dbReference>
<comment type="similarity">
    <text evidence="1">Belongs to the mandelate racemase/muconate lactonizing enzyme family.</text>
</comment>
<dbReference type="SFLD" id="SFLDS00001">
    <property type="entry name" value="Enolase"/>
    <property type="match status" value="1"/>
</dbReference>
<dbReference type="HOGENOM" id="CLU_030273_4_5_11"/>
<evidence type="ECO:0000313" key="4">
    <source>
        <dbReference type="EMBL" id="ADJ46838.1"/>
    </source>
</evidence>
<evidence type="ECO:0000256" key="2">
    <source>
        <dbReference type="ARBA" id="ARBA00022723"/>
    </source>
</evidence>
<dbReference type="InterPro" id="IPR013341">
    <property type="entry name" value="Mandelate_racemase_N_dom"/>
</dbReference>
<evidence type="ECO:0000313" key="5">
    <source>
        <dbReference type="Proteomes" id="UP000000328"/>
    </source>
</evidence>
<dbReference type="SMART" id="SM00922">
    <property type="entry name" value="MR_MLE"/>
    <property type="match status" value="1"/>
</dbReference>
<dbReference type="InterPro" id="IPR036849">
    <property type="entry name" value="Enolase-like_C_sf"/>
</dbReference>
<dbReference type="Pfam" id="PF02746">
    <property type="entry name" value="MR_MLE_N"/>
    <property type="match status" value="1"/>
</dbReference>
<dbReference type="RefSeq" id="WP_013226899.1">
    <property type="nucleotide sequence ID" value="NC_014318.1"/>
</dbReference>
<dbReference type="PANTHER" id="PTHR48080">
    <property type="entry name" value="D-GALACTONATE DEHYDRATASE-RELATED"/>
    <property type="match status" value="1"/>
</dbReference>
<dbReference type="Pfam" id="PF13378">
    <property type="entry name" value="MR_MLE_C"/>
    <property type="match status" value="1"/>
</dbReference>
<accession>A0A0H3D9T9</accession>
<dbReference type="InterPro" id="IPR013342">
    <property type="entry name" value="Mandelate_racemase_C"/>
</dbReference>
<dbReference type="GO" id="GO:0046872">
    <property type="term" value="F:metal ion binding"/>
    <property type="evidence" value="ECO:0007669"/>
    <property type="project" value="UniProtKB-KW"/>
</dbReference>
<dbReference type="SUPFAM" id="SSF54826">
    <property type="entry name" value="Enolase N-terminal domain-like"/>
    <property type="match status" value="1"/>
</dbReference>
<evidence type="ECO:0000256" key="1">
    <source>
        <dbReference type="ARBA" id="ARBA00008031"/>
    </source>
</evidence>
<dbReference type="GeneID" id="92872782"/>
<dbReference type="eggNOG" id="COG4948">
    <property type="taxonomic scope" value="Bacteria"/>
</dbReference>
<dbReference type="Proteomes" id="UP000000328">
    <property type="component" value="Chromosome"/>
</dbReference>
<protein>
    <submittedName>
        <fullName evidence="4">Muconate lactonizing enzyme/L-Ala-D,L-Glu epimerase/mandelate racemase</fullName>
    </submittedName>
</protein>
<organism evidence="4 5">
    <name type="scientific">Amycolatopsis mediterranei (strain U-32)</name>
    <dbReference type="NCBI Taxonomy" id="749927"/>
    <lineage>
        <taxon>Bacteria</taxon>
        <taxon>Bacillati</taxon>
        <taxon>Actinomycetota</taxon>
        <taxon>Actinomycetes</taxon>
        <taxon>Pseudonocardiales</taxon>
        <taxon>Pseudonocardiaceae</taxon>
        <taxon>Amycolatopsis</taxon>
    </lineage>
</organism>
<evidence type="ECO:0000259" key="3">
    <source>
        <dbReference type="SMART" id="SM00922"/>
    </source>
</evidence>
<dbReference type="Gene3D" id="3.30.390.10">
    <property type="entry name" value="Enolase-like, N-terminal domain"/>
    <property type="match status" value="1"/>
</dbReference>
<dbReference type="PANTHER" id="PTHR48080:SF3">
    <property type="entry name" value="ENOLASE SUPERFAMILY MEMBER DDB_G0284701"/>
    <property type="match status" value="1"/>
</dbReference>
<sequence length="381" mass="39396">MTGAPSAGDRADPAEFVVDRVEAWAIALPAVRSLERRTAPRILVKVTAGGVTGWGEATPARTCETAESILATIRYHLAPALVGRSAWDLDGITSAFDRAVNCGFTIGAPPAKAAVDMAVHDLLGRALGLSLGVLWGARRTDRLELGWTVAGRSAAEAADSVAEGLDHGYRAFKVDLGGLGRREDAGIVEAVRAAASDAVLWADGNQSYTVDSALRVAGPLADVGATVFEQPLPANDIAGLKRLRDASPVPIALDEGLPHPSDLATLVRLDAVDVVVAKVQRSGGLTLSRRLCGFAEDCGTRLMGSGLADSDLGLAASLHLFAAYDIGTPVDLAGRQFVRSPYATGRTVTVVDGAAEVPTGPGLGVDVDEQVVRSLAVDLPG</sequence>